<dbReference type="EMBL" id="MAYG01000001">
    <property type="protein sequence ID" value="OCA74742.1"/>
    <property type="molecule type" value="Genomic_DNA"/>
</dbReference>
<protein>
    <submittedName>
        <fullName evidence="2">Alanine acetyltransferase</fullName>
    </submittedName>
</protein>
<organism evidence="2 3">
    <name type="scientific">Chryseobacterium arthrosphaerae</name>
    <dbReference type="NCBI Taxonomy" id="651561"/>
    <lineage>
        <taxon>Bacteria</taxon>
        <taxon>Pseudomonadati</taxon>
        <taxon>Bacteroidota</taxon>
        <taxon>Flavobacteriia</taxon>
        <taxon>Flavobacteriales</taxon>
        <taxon>Weeksellaceae</taxon>
        <taxon>Chryseobacterium group</taxon>
        <taxon>Chryseobacterium</taxon>
    </lineage>
</organism>
<keyword evidence="2" id="KW-0808">Transferase</keyword>
<dbReference type="Gene3D" id="3.40.630.30">
    <property type="match status" value="1"/>
</dbReference>
<evidence type="ECO:0000259" key="1">
    <source>
        <dbReference type="PROSITE" id="PS51186"/>
    </source>
</evidence>
<dbReference type="InterPro" id="IPR016181">
    <property type="entry name" value="Acyl_CoA_acyltransferase"/>
</dbReference>
<reference evidence="3" key="1">
    <citation type="submission" date="2016-07" db="EMBL/GenBank/DDBJ databases">
        <authorList>
            <person name="Florea S."/>
            <person name="Webb J.S."/>
            <person name="Jaromczyk J."/>
            <person name="Schardl C.L."/>
        </authorList>
    </citation>
    <scope>NUCLEOTIDE SEQUENCE [LARGE SCALE GENOMIC DNA]</scope>
    <source>
        <strain evidence="3">CC-VM-7</strain>
    </source>
</reference>
<feature type="domain" description="N-acetyltransferase" evidence="1">
    <location>
        <begin position="8"/>
        <end position="168"/>
    </location>
</feature>
<dbReference type="InterPro" id="IPR051531">
    <property type="entry name" value="N-acetyltransferase"/>
</dbReference>
<comment type="caution">
    <text evidence="2">The sequence shown here is derived from an EMBL/GenBank/DDBJ whole genome shotgun (WGS) entry which is preliminary data.</text>
</comment>
<sequence length="168" mass="19992">MKLETERLILKEVDESYTEDILKIRSNPYINQYVKRNSPQNNYEALEFILHIKNKIRNGDMLFWGISFKDQRNLVGTICIWNFSDDRKTAEVGYELLPDYHKKRIMSEALNRVLQYGFDELNLQKILAYTHQFNEASQSLLLKHRFISEEGMKDNNNPENVIFSLNRI</sequence>
<evidence type="ECO:0000313" key="3">
    <source>
        <dbReference type="Proteomes" id="UP000093432"/>
    </source>
</evidence>
<dbReference type="Pfam" id="PF13302">
    <property type="entry name" value="Acetyltransf_3"/>
    <property type="match status" value="1"/>
</dbReference>
<dbReference type="RefSeq" id="WP_065398729.1">
    <property type="nucleotide sequence ID" value="NZ_MAYG01000001.1"/>
</dbReference>
<accession>A0A1B8ZT27</accession>
<dbReference type="OrthoDB" id="9811523at2"/>
<dbReference type="InterPro" id="IPR000182">
    <property type="entry name" value="GNAT_dom"/>
</dbReference>
<dbReference type="STRING" id="651561.BBI00_10535"/>
<evidence type="ECO:0000313" key="2">
    <source>
        <dbReference type="EMBL" id="OCA74742.1"/>
    </source>
</evidence>
<dbReference type="GO" id="GO:0016747">
    <property type="term" value="F:acyltransferase activity, transferring groups other than amino-acyl groups"/>
    <property type="evidence" value="ECO:0007669"/>
    <property type="project" value="InterPro"/>
</dbReference>
<dbReference type="PANTHER" id="PTHR43792">
    <property type="entry name" value="GNAT FAMILY, PUTATIVE (AFU_ORTHOLOGUE AFUA_3G00765)-RELATED-RELATED"/>
    <property type="match status" value="1"/>
</dbReference>
<dbReference type="AlphaFoldDB" id="A0A1B8ZT27"/>
<proteinExistence type="predicted"/>
<dbReference type="SUPFAM" id="SSF55729">
    <property type="entry name" value="Acyl-CoA N-acyltransferases (Nat)"/>
    <property type="match status" value="1"/>
</dbReference>
<dbReference type="PROSITE" id="PS51186">
    <property type="entry name" value="GNAT"/>
    <property type="match status" value="1"/>
</dbReference>
<gene>
    <name evidence="2" type="ORF">BBI00_10535</name>
</gene>
<name>A0A1B8ZT27_9FLAO</name>
<dbReference type="Proteomes" id="UP000093432">
    <property type="component" value="Unassembled WGS sequence"/>
</dbReference>